<protein>
    <submittedName>
        <fullName evidence="2">C2H2-type zinc finger protein</fullName>
    </submittedName>
</protein>
<dbReference type="SMR" id="A0A832T5D9"/>
<name>A0A832T5D9_9EURY</name>
<comment type="caution">
    <text evidence="2">The sequence shown here is derived from an EMBL/GenBank/DDBJ whole genome shotgun (WGS) entry which is preliminary data.</text>
</comment>
<organism evidence="2 3">
    <name type="scientific">Methanocaldococcus jannaschii</name>
    <dbReference type="NCBI Taxonomy" id="2190"/>
    <lineage>
        <taxon>Archaea</taxon>
        <taxon>Methanobacteriati</taxon>
        <taxon>Methanobacteriota</taxon>
        <taxon>Methanomada group</taxon>
        <taxon>Methanococci</taxon>
        <taxon>Methanococcales</taxon>
        <taxon>Methanocaldococcaceae</taxon>
        <taxon>Methanocaldococcus</taxon>
    </lineage>
</organism>
<accession>A0A832T5D9</accession>
<proteinExistence type="predicted"/>
<feature type="region of interest" description="Disordered" evidence="1">
    <location>
        <begin position="60"/>
        <end position="93"/>
    </location>
</feature>
<evidence type="ECO:0000313" key="3">
    <source>
        <dbReference type="Proteomes" id="UP000645676"/>
    </source>
</evidence>
<gene>
    <name evidence="2" type="ORF">HA335_02125</name>
</gene>
<evidence type="ECO:0000313" key="2">
    <source>
        <dbReference type="EMBL" id="HII59369.1"/>
    </source>
</evidence>
<dbReference type="Proteomes" id="UP000645676">
    <property type="component" value="Unassembled WGS sequence"/>
</dbReference>
<reference evidence="2" key="1">
    <citation type="journal article" date="2020" name="bioRxiv">
        <title>A rank-normalized archaeal taxonomy based on genome phylogeny resolves widespread incomplete and uneven classifications.</title>
        <authorList>
            <person name="Rinke C."/>
            <person name="Chuvochina M."/>
            <person name="Mussig A.J."/>
            <person name="Chaumeil P.-A."/>
            <person name="Waite D.W."/>
            <person name="Whitman W.B."/>
            <person name="Parks D.H."/>
            <person name="Hugenholtz P."/>
        </authorList>
    </citation>
    <scope>NUCLEOTIDE SEQUENCE</scope>
    <source>
        <strain evidence="2">UBA8849</strain>
    </source>
</reference>
<evidence type="ECO:0000256" key="1">
    <source>
        <dbReference type="SAM" id="MobiDB-lite"/>
    </source>
</evidence>
<feature type="compositionally biased region" description="Basic residues" evidence="1">
    <location>
        <begin position="68"/>
        <end position="87"/>
    </location>
</feature>
<dbReference type="EMBL" id="DUJR01000008">
    <property type="protein sequence ID" value="HII59369.1"/>
    <property type="molecule type" value="Genomic_DNA"/>
</dbReference>
<dbReference type="AlphaFoldDB" id="A0A832T5D9"/>
<sequence length="162" mass="18670">MDILGEIVNVDEYVEKLELQKNDIGFYKCPFCDYTNADAKVVRKHVKSKHLEEIEKELKKLESQKSKNNGKKQTGQKKQGKGKKQPKRVRETCVSTQERKDYVLFFCHNHKVRLHLANGEVLEGKCCCKDPYTVLVDVGKGDVVIVNKAYIVKYVPLDLEKL</sequence>